<protein>
    <submittedName>
        <fullName evidence="2">Extradiol ring-cleavage dioxygenase</fullName>
    </submittedName>
</protein>
<evidence type="ECO:0000313" key="2">
    <source>
        <dbReference type="EMBL" id="NMH97349.1"/>
    </source>
</evidence>
<organism evidence="2 3">
    <name type="scientific">Pseudonocardia acidicola</name>
    <dbReference type="NCBI Taxonomy" id="2724939"/>
    <lineage>
        <taxon>Bacteria</taxon>
        <taxon>Bacillati</taxon>
        <taxon>Actinomycetota</taxon>
        <taxon>Actinomycetes</taxon>
        <taxon>Pseudonocardiales</taxon>
        <taxon>Pseudonocardiaceae</taxon>
        <taxon>Pseudonocardia</taxon>
    </lineage>
</organism>
<keyword evidence="2" id="KW-0223">Dioxygenase</keyword>
<reference evidence="2 3" key="1">
    <citation type="submission" date="2020-04" db="EMBL/GenBank/DDBJ databases">
        <authorList>
            <person name="Klaysubun C."/>
            <person name="Duangmal K."/>
            <person name="Lipun K."/>
        </authorList>
    </citation>
    <scope>NUCLEOTIDE SEQUENCE [LARGE SCALE GENOMIC DNA]</scope>
    <source>
        <strain evidence="2 3">K10HN5</strain>
    </source>
</reference>
<accession>A0ABX1S8X1</accession>
<proteinExistence type="predicted"/>
<dbReference type="GO" id="GO:0051213">
    <property type="term" value="F:dioxygenase activity"/>
    <property type="evidence" value="ECO:0007669"/>
    <property type="project" value="UniProtKB-KW"/>
</dbReference>
<dbReference type="InterPro" id="IPR004183">
    <property type="entry name" value="Xdiol_dOase_suB"/>
</dbReference>
<keyword evidence="3" id="KW-1185">Reference proteome</keyword>
<dbReference type="EMBL" id="JAAXLA010000011">
    <property type="protein sequence ID" value="NMH97349.1"/>
    <property type="molecule type" value="Genomic_DNA"/>
</dbReference>
<dbReference type="Pfam" id="PF02900">
    <property type="entry name" value="LigB"/>
    <property type="match status" value="1"/>
</dbReference>
<gene>
    <name evidence="2" type="ORF">HF526_08485</name>
</gene>
<keyword evidence="2" id="KW-0560">Oxidoreductase</keyword>
<dbReference type="Proteomes" id="UP000820669">
    <property type="component" value="Unassembled WGS sequence"/>
</dbReference>
<sequence length="317" mass="34861">MGTIVAGLASSHAFAFMEPEHWDEFRERNRQMLFQRSGILPPVQDGVHHESLAENRERFSMIRGGLDQLRAVLTLRQPDAMVVIGDDQDENFTAANVPQLAVHVGSAFQLGSPLVGSRATYRVHRELAMSLLEQGVDEGFDIASVGSFPGGELRSHAHAQVLAHVAPEADIPVVLVFINAIHHPAITPRRCAEFGQLLARVVRRRPEGERVAVYASGGWSHFTAGYPWAAYQGPHTHGAIDSAFDREVLHLLETGEGRKLAELTAADLLEHGEIELRAWIALVGALDSRPADFIVYEPFYRALMGMAVAAWTPRMGN</sequence>
<comment type="caution">
    <text evidence="2">The sequence shown here is derived from an EMBL/GenBank/DDBJ whole genome shotgun (WGS) entry which is preliminary data.</text>
</comment>
<feature type="domain" description="Extradiol ring-cleavage dioxygenase class III enzyme subunit B" evidence="1">
    <location>
        <begin position="61"/>
        <end position="293"/>
    </location>
</feature>
<evidence type="ECO:0000259" key="1">
    <source>
        <dbReference type="Pfam" id="PF02900"/>
    </source>
</evidence>
<dbReference type="SUPFAM" id="SSF53213">
    <property type="entry name" value="LigB-like"/>
    <property type="match status" value="1"/>
</dbReference>
<evidence type="ECO:0000313" key="3">
    <source>
        <dbReference type="Proteomes" id="UP000820669"/>
    </source>
</evidence>
<dbReference type="Gene3D" id="3.40.830.10">
    <property type="entry name" value="LigB-like"/>
    <property type="match status" value="1"/>
</dbReference>
<dbReference type="RefSeq" id="WP_169380794.1">
    <property type="nucleotide sequence ID" value="NZ_JAAXLA010000011.1"/>
</dbReference>
<name>A0ABX1S8X1_9PSEU</name>